<evidence type="ECO:0000313" key="2">
    <source>
        <dbReference type="Proteomes" id="UP000037551"/>
    </source>
</evidence>
<gene>
    <name evidence="1" type="ORF">ACR52_27250</name>
</gene>
<dbReference type="Proteomes" id="UP000037551">
    <property type="component" value="Unassembled WGS sequence"/>
</dbReference>
<dbReference type="PATRIC" id="fig|1674920.3.peg.4086"/>
<name>A0A0J8FQD2_9PSED</name>
<dbReference type="RefSeq" id="WP_048731268.1">
    <property type="nucleotide sequence ID" value="NZ_LFMW01000031.1"/>
</dbReference>
<accession>A0A0J8FQD2</accession>
<sequence>MSRSTPAFAYRLAQSANDRAYNAALFTYQRTQRHAQTPKPKEAFWVRIKNRLLDIWQKVKEYVND</sequence>
<comment type="caution">
    <text evidence="1">The sequence shown here is derived from an EMBL/GenBank/DDBJ whole genome shotgun (WGS) entry which is preliminary data.</text>
</comment>
<dbReference type="EMBL" id="LFMW01000031">
    <property type="protein sequence ID" value="KMT52435.1"/>
    <property type="molecule type" value="Genomic_DNA"/>
</dbReference>
<reference evidence="1 2" key="1">
    <citation type="submission" date="2015-06" db="EMBL/GenBank/DDBJ databases">
        <title>Draft genome sequence of an Antarctic Pseudomonas sp. strain KG01 with full potential for biotechnological applications.</title>
        <authorList>
            <person name="Pavlov M.S."/>
            <person name="Lira F."/>
            <person name="Martinez J.L."/>
            <person name="Marshall S.H."/>
        </authorList>
    </citation>
    <scope>NUCLEOTIDE SEQUENCE [LARGE SCALE GENOMIC DNA]</scope>
    <source>
        <strain evidence="1 2">KG01</strain>
    </source>
</reference>
<evidence type="ECO:0000313" key="1">
    <source>
        <dbReference type="EMBL" id="KMT52435.1"/>
    </source>
</evidence>
<organism evidence="1 2">
    <name type="scientific">Pseudomonas fildesensis</name>
    <dbReference type="NCBI Taxonomy" id="1674920"/>
    <lineage>
        <taxon>Bacteria</taxon>
        <taxon>Pseudomonadati</taxon>
        <taxon>Pseudomonadota</taxon>
        <taxon>Gammaproteobacteria</taxon>
        <taxon>Pseudomonadales</taxon>
        <taxon>Pseudomonadaceae</taxon>
        <taxon>Pseudomonas</taxon>
    </lineage>
</organism>
<dbReference type="AlphaFoldDB" id="A0A0J8FQD2"/>
<protein>
    <submittedName>
        <fullName evidence="1">Uncharacterized protein</fullName>
    </submittedName>
</protein>
<dbReference type="STRING" id="1674920.ACR52_27250"/>
<proteinExistence type="predicted"/>
<keyword evidence="2" id="KW-1185">Reference proteome</keyword>